<protein>
    <submittedName>
        <fullName evidence="13">Homeobox protein not2-like</fullName>
    </submittedName>
</protein>
<evidence type="ECO:0000256" key="9">
    <source>
        <dbReference type="PROSITE-ProRule" id="PRU00108"/>
    </source>
</evidence>
<keyword evidence="2" id="KW-0217">Developmental protein</keyword>
<dbReference type="PROSITE" id="PS00027">
    <property type="entry name" value="HOMEOBOX_1"/>
    <property type="match status" value="1"/>
</dbReference>
<organism evidence="13 14">
    <name type="scientific">Acipenser oxyrinchus oxyrinchus</name>
    <dbReference type="NCBI Taxonomy" id="40147"/>
    <lineage>
        <taxon>Eukaryota</taxon>
        <taxon>Metazoa</taxon>
        <taxon>Chordata</taxon>
        <taxon>Craniata</taxon>
        <taxon>Vertebrata</taxon>
        <taxon>Euteleostomi</taxon>
        <taxon>Actinopterygii</taxon>
        <taxon>Chondrostei</taxon>
        <taxon>Acipenseriformes</taxon>
        <taxon>Acipenseridae</taxon>
        <taxon>Acipenser</taxon>
    </lineage>
</organism>
<evidence type="ECO:0000256" key="1">
    <source>
        <dbReference type="ARBA" id="ARBA00004123"/>
    </source>
</evidence>
<feature type="DNA-binding region" description="Homeobox" evidence="9">
    <location>
        <begin position="142"/>
        <end position="201"/>
    </location>
</feature>
<keyword evidence="5 9" id="KW-0238">DNA-binding</keyword>
<evidence type="ECO:0000256" key="2">
    <source>
        <dbReference type="ARBA" id="ARBA00022473"/>
    </source>
</evidence>
<dbReference type="GO" id="GO:0030182">
    <property type="term" value="P:neuron differentiation"/>
    <property type="evidence" value="ECO:0007669"/>
    <property type="project" value="TreeGrafter"/>
</dbReference>
<dbReference type="EMBL" id="JAGXEW010000002">
    <property type="protein sequence ID" value="KAK1175145.1"/>
    <property type="molecule type" value="Genomic_DNA"/>
</dbReference>
<dbReference type="CDD" id="cd00086">
    <property type="entry name" value="homeodomain"/>
    <property type="match status" value="1"/>
</dbReference>
<dbReference type="GO" id="GO:0007417">
    <property type="term" value="P:central nervous system development"/>
    <property type="evidence" value="ECO:0007669"/>
    <property type="project" value="TreeGrafter"/>
</dbReference>
<dbReference type="GO" id="GO:0000981">
    <property type="term" value="F:DNA-binding transcription factor activity, RNA polymerase II-specific"/>
    <property type="evidence" value="ECO:0007669"/>
    <property type="project" value="InterPro"/>
</dbReference>
<dbReference type="PRINTS" id="PR00024">
    <property type="entry name" value="HOMEOBOX"/>
</dbReference>
<dbReference type="Gene3D" id="1.10.10.60">
    <property type="entry name" value="Homeodomain-like"/>
    <property type="match status" value="1"/>
</dbReference>
<evidence type="ECO:0000256" key="6">
    <source>
        <dbReference type="ARBA" id="ARBA00023155"/>
    </source>
</evidence>
<evidence type="ECO:0000313" key="14">
    <source>
        <dbReference type="Proteomes" id="UP001230051"/>
    </source>
</evidence>
<evidence type="ECO:0000313" key="13">
    <source>
        <dbReference type="EMBL" id="KAK1175145.1"/>
    </source>
</evidence>
<dbReference type="GO" id="GO:0000978">
    <property type="term" value="F:RNA polymerase II cis-regulatory region sequence-specific DNA binding"/>
    <property type="evidence" value="ECO:0007669"/>
    <property type="project" value="TreeGrafter"/>
</dbReference>
<evidence type="ECO:0000256" key="11">
    <source>
        <dbReference type="SAM" id="MobiDB-lite"/>
    </source>
</evidence>
<evidence type="ECO:0000256" key="5">
    <source>
        <dbReference type="ARBA" id="ARBA00023125"/>
    </source>
</evidence>
<dbReference type="PANTHER" id="PTHR24339">
    <property type="entry name" value="HOMEOBOX PROTEIN EMX-RELATED"/>
    <property type="match status" value="1"/>
</dbReference>
<dbReference type="InterPro" id="IPR001356">
    <property type="entry name" value="HD"/>
</dbReference>
<accession>A0AAD8GJ71</accession>
<dbReference type="FunFam" id="1.10.10.60:FF:000450">
    <property type="entry name" value="Homeobox protein notochord"/>
    <property type="match status" value="1"/>
</dbReference>
<dbReference type="InterPro" id="IPR050877">
    <property type="entry name" value="EMX-VAX-Noto_Homeobox_TFs"/>
</dbReference>
<feature type="compositionally biased region" description="Acidic residues" evidence="11">
    <location>
        <begin position="224"/>
        <end position="242"/>
    </location>
</feature>
<dbReference type="InterPro" id="IPR017970">
    <property type="entry name" value="Homeobox_CS"/>
</dbReference>
<dbReference type="InterPro" id="IPR009057">
    <property type="entry name" value="Homeodomain-like_sf"/>
</dbReference>
<dbReference type="Pfam" id="PF00046">
    <property type="entry name" value="Homeodomain"/>
    <property type="match status" value="1"/>
</dbReference>
<comment type="subcellular location">
    <subcellularLocation>
        <location evidence="1 9 10">Nucleus</location>
    </subcellularLocation>
</comment>
<dbReference type="AlphaFoldDB" id="A0AAD8GJ71"/>
<evidence type="ECO:0000256" key="8">
    <source>
        <dbReference type="ARBA" id="ARBA00023242"/>
    </source>
</evidence>
<comment type="caution">
    <text evidence="13">The sequence shown here is derived from an EMBL/GenBank/DDBJ whole genome shotgun (WGS) entry which is preliminary data.</text>
</comment>
<proteinExistence type="predicted"/>
<evidence type="ECO:0000256" key="7">
    <source>
        <dbReference type="ARBA" id="ARBA00023163"/>
    </source>
</evidence>
<dbReference type="Proteomes" id="UP001230051">
    <property type="component" value="Unassembled WGS sequence"/>
</dbReference>
<evidence type="ECO:0000259" key="12">
    <source>
        <dbReference type="PROSITE" id="PS50071"/>
    </source>
</evidence>
<dbReference type="SUPFAM" id="SSF46689">
    <property type="entry name" value="Homeodomain-like"/>
    <property type="match status" value="1"/>
</dbReference>
<dbReference type="SMART" id="SM00389">
    <property type="entry name" value="HOX"/>
    <property type="match status" value="1"/>
</dbReference>
<keyword evidence="4" id="KW-0805">Transcription regulation</keyword>
<keyword evidence="3" id="KW-0678">Repressor</keyword>
<feature type="domain" description="Homeobox" evidence="12">
    <location>
        <begin position="140"/>
        <end position="200"/>
    </location>
</feature>
<keyword evidence="7" id="KW-0804">Transcription</keyword>
<evidence type="ECO:0000256" key="3">
    <source>
        <dbReference type="ARBA" id="ARBA00022491"/>
    </source>
</evidence>
<dbReference type="PANTHER" id="PTHR24339:SF67">
    <property type="entry name" value="GNOT1 HOMEODOMAIN PROTEIN-RELATED"/>
    <property type="match status" value="1"/>
</dbReference>
<evidence type="ECO:0000256" key="10">
    <source>
        <dbReference type="RuleBase" id="RU000682"/>
    </source>
</evidence>
<dbReference type="PROSITE" id="PS50071">
    <property type="entry name" value="HOMEOBOX_2"/>
    <property type="match status" value="1"/>
</dbReference>
<keyword evidence="14" id="KW-1185">Reference proteome</keyword>
<evidence type="ECO:0000256" key="4">
    <source>
        <dbReference type="ARBA" id="ARBA00023015"/>
    </source>
</evidence>
<feature type="region of interest" description="Disordered" evidence="11">
    <location>
        <begin position="219"/>
        <end position="242"/>
    </location>
</feature>
<keyword evidence="8 9" id="KW-0539">Nucleus</keyword>
<name>A0AAD8GJ71_ACIOX</name>
<dbReference type="GO" id="GO:0014028">
    <property type="term" value="P:notochord formation"/>
    <property type="evidence" value="ECO:0007669"/>
    <property type="project" value="UniProtKB-ARBA"/>
</dbReference>
<sequence>MLQNPVLRTDFLKTVSSHHLTKPTPSFVHREEVGSIIPAKVSFSIDSILTKPESERRCSPFPEPPSLKHSSLGWQSRPATIAYPFSLGYLPYQAGLLYATEQHYQQDEVQKRCAYPYPGCFQRGLQSHSLDSVSWRAGSCKMKRVRTVFTPEQLDRLEREFLKQQYMVGTERVDLAQTLNLSETQVKVWFQNRRIKWRKQSHEQKKAKMAQLGATLPDLHLESEEVAEEEEEEDEDDMIEVV</sequence>
<gene>
    <name evidence="13" type="primary">not2</name>
    <name evidence="13" type="ORF">AOXY_G2796</name>
</gene>
<keyword evidence="6 9" id="KW-0371">Homeobox</keyword>
<dbReference type="InterPro" id="IPR020479">
    <property type="entry name" value="HD_metazoa"/>
</dbReference>
<dbReference type="GO" id="GO:0005634">
    <property type="term" value="C:nucleus"/>
    <property type="evidence" value="ECO:0007669"/>
    <property type="project" value="UniProtKB-SubCell"/>
</dbReference>
<reference evidence="13" key="1">
    <citation type="submission" date="2022-02" db="EMBL/GenBank/DDBJ databases">
        <title>Atlantic sturgeon de novo genome assembly.</title>
        <authorList>
            <person name="Stock M."/>
            <person name="Klopp C."/>
            <person name="Guiguen Y."/>
            <person name="Cabau C."/>
            <person name="Parinello H."/>
            <person name="Santidrian Yebra-Pimentel E."/>
            <person name="Kuhl H."/>
            <person name="Dirks R.P."/>
            <person name="Guessner J."/>
            <person name="Wuertz S."/>
            <person name="Du K."/>
            <person name="Schartl M."/>
        </authorList>
    </citation>
    <scope>NUCLEOTIDE SEQUENCE</scope>
    <source>
        <strain evidence="13">STURGEONOMICS-FGT-2020</strain>
        <tissue evidence="13">Whole blood</tissue>
    </source>
</reference>